<dbReference type="AlphaFoldDB" id="A0A6N6VZW1"/>
<evidence type="ECO:0000313" key="1">
    <source>
        <dbReference type="EMBL" id="KAB8040862.1"/>
    </source>
</evidence>
<dbReference type="RefSeq" id="WP_153418383.1">
    <property type="nucleotide sequence ID" value="NZ_WFLM01000001.1"/>
</dbReference>
<dbReference type="InterPro" id="IPR005777">
    <property type="entry name" value="MadA"/>
</dbReference>
<organism evidence="1 2">
    <name type="scientific">Silvanigrella paludirubra</name>
    <dbReference type="NCBI Taxonomy" id="2499159"/>
    <lineage>
        <taxon>Bacteria</taxon>
        <taxon>Pseudomonadati</taxon>
        <taxon>Bdellovibrionota</taxon>
        <taxon>Oligoflexia</taxon>
        <taxon>Silvanigrellales</taxon>
        <taxon>Silvanigrellaceae</taxon>
        <taxon>Silvanigrella</taxon>
    </lineage>
</organism>
<dbReference type="Pfam" id="PF16957">
    <property type="entry name" value="Mal_decarbox_Al"/>
    <property type="match status" value="1"/>
</dbReference>
<dbReference type="Gene3D" id="3.40.1080.10">
    <property type="entry name" value="Glutaconate Coenzyme A-transferase"/>
    <property type="match status" value="1"/>
</dbReference>
<gene>
    <name evidence="1" type="primary">mdcA</name>
    <name evidence="1" type="ORF">GCL60_02735</name>
</gene>
<dbReference type="InterPro" id="IPR037171">
    <property type="entry name" value="NagB/RpiA_transferase-like"/>
</dbReference>
<name>A0A6N6VZW1_9BACT</name>
<dbReference type="EMBL" id="WFLM01000001">
    <property type="protein sequence ID" value="KAB8040862.1"/>
    <property type="molecule type" value="Genomic_DNA"/>
</dbReference>
<comment type="caution">
    <text evidence="1">The sequence shown here is derived from an EMBL/GenBank/DDBJ whole genome shotgun (WGS) entry which is preliminary data.</text>
</comment>
<reference evidence="1 2" key="1">
    <citation type="submission" date="2019-10" db="EMBL/GenBank/DDBJ databases">
        <title>New species of Slilvanegrellaceae.</title>
        <authorList>
            <person name="Pitt A."/>
            <person name="Hahn M.W."/>
        </authorList>
    </citation>
    <scope>NUCLEOTIDE SEQUENCE [LARGE SCALE GENOMIC DNA]</scope>
    <source>
        <strain evidence="1 2">SP-Ram-0.45-NSY-1</strain>
    </source>
</reference>
<dbReference type="NCBIfam" id="TIGR01110">
    <property type="entry name" value="mdcA"/>
    <property type="match status" value="1"/>
</dbReference>
<protein>
    <submittedName>
        <fullName evidence="1">Malonate decarboxylase subunit alpha</fullName>
    </submittedName>
</protein>
<dbReference type="Proteomes" id="UP000437748">
    <property type="component" value="Unassembled WGS sequence"/>
</dbReference>
<dbReference type="PANTHER" id="PTHR43293:SF2">
    <property type="entry name" value="MALONATE DECARBOXYLASE ALPHA SUBUNIT"/>
    <property type="match status" value="1"/>
</dbReference>
<proteinExistence type="predicted"/>
<keyword evidence="2" id="KW-1185">Reference proteome</keyword>
<dbReference type="GO" id="GO:0016740">
    <property type="term" value="F:transferase activity"/>
    <property type="evidence" value="ECO:0007669"/>
    <property type="project" value="InterPro"/>
</dbReference>
<dbReference type="SUPFAM" id="SSF100950">
    <property type="entry name" value="NagB/RpiA/CoA transferase-like"/>
    <property type="match status" value="2"/>
</dbReference>
<evidence type="ECO:0000313" key="2">
    <source>
        <dbReference type="Proteomes" id="UP000437748"/>
    </source>
</evidence>
<dbReference type="OrthoDB" id="5481335at2"/>
<sequence length="548" mass="61580">MEEKINSKFKDNKKRKINRICNKLENKWVKSEDIVNILENIIEPFDRVCIEGNNQKQAVFLSKSLNKVNPKLVHDIHILQSTLILPEHIEVFENGIANKIDFSYASIFGKKLAQLCQEGKLKIEGMHTFLELYARYFLDLTPNVCLVIAEKADKEGNLYTGANTEDTPTIIEATSFKDGIVIVEVNEVVDKLPRVDIPSDWVDILVKSPLKTTIHPLFTRDPAKINETKILMAMLVIKGIYAKYEVNRLNHGVGYSTSAIELLLPTYATELGLKNKICEYMMINPVPTLIPAIECGFVKKIVSPGGEAGMNLYVKSRPDVFFTGGDGTLRSNRCIAQLVGLYGIDLFAGATLQIDIYGNSSTATINRLTGFGGAPNIGGNSSGRRHISNPWKKAGLEYQKNDDEIFKGKKLVLQIVETFQPSGEPSFVEKLDAFEVQKKFQMELPLIMIYAEDVTQIITEEGIANLLLCRNLEDREHAIRGIAGHTPVGLKRDIKKINELRERKIIIYPEDIGIDRKDAKRDLLAAKSIQELVEYSQGLYLPPKKFID</sequence>
<accession>A0A6N6VZW1</accession>
<dbReference type="PANTHER" id="PTHR43293">
    <property type="entry name" value="ACETATE COA-TRANSFERASE YDIF"/>
    <property type="match status" value="1"/>
</dbReference>